<keyword evidence="3 5" id="KW-1133">Transmembrane helix</keyword>
<reference evidence="7" key="1">
    <citation type="submission" date="2020-08" db="EMBL/GenBank/DDBJ databases">
        <title>Paracoccus amoyensis sp. nov., isolated from the surface seawater at coast of Xiamen, Fujian.</title>
        <authorList>
            <person name="Lyu L."/>
        </authorList>
    </citation>
    <scope>NUCLEOTIDE SEQUENCE</scope>
    <source>
        <strain evidence="7">11-3</strain>
    </source>
</reference>
<keyword evidence="8" id="KW-1185">Reference proteome</keyword>
<organism evidence="7 8">
    <name type="scientific">Paracoccus amoyensis</name>
    <dbReference type="NCBI Taxonomy" id="2760093"/>
    <lineage>
        <taxon>Bacteria</taxon>
        <taxon>Pseudomonadati</taxon>
        <taxon>Pseudomonadota</taxon>
        <taxon>Alphaproteobacteria</taxon>
        <taxon>Rhodobacterales</taxon>
        <taxon>Paracoccaceae</taxon>
        <taxon>Paracoccus</taxon>
    </lineage>
</organism>
<protein>
    <submittedName>
        <fullName evidence="7">YIP1 family protein</fullName>
    </submittedName>
</protein>
<feature type="transmembrane region" description="Helical" evidence="5">
    <location>
        <begin position="108"/>
        <end position="129"/>
    </location>
</feature>
<evidence type="ECO:0000259" key="6">
    <source>
        <dbReference type="Pfam" id="PF04893"/>
    </source>
</evidence>
<dbReference type="Proteomes" id="UP000608594">
    <property type="component" value="Unassembled WGS sequence"/>
</dbReference>
<accession>A0A926JBJ6</accession>
<dbReference type="RefSeq" id="WP_187793663.1">
    <property type="nucleotide sequence ID" value="NZ_JACOQL010000003.1"/>
</dbReference>
<dbReference type="InterPro" id="IPR006977">
    <property type="entry name" value="Yip1_dom"/>
</dbReference>
<dbReference type="GO" id="GO:0016020">
    <property type="term" value="C:membrane"/>
    <property type="evidence" value="ECO:0007669"/>
    <property type="project" value="UniProtKB-SubCell"/>
</dbReference>
<feature type="transmembrane region" description="Helical" evidence="5">
    <location>
        <begin position="35"/>
        <end position="55"/>
    </location>
</feature>
<sequence length="198" mass="21397">MNFEAIKTLFLSTFRDPRGMAKWLIAQNFPIPARWIAVVLVAVVSALLSFFWQAILDARLPTENAAAASPLDYPLFTAAVQVAAIVISAAAMAFVGRLFGGKGRFEDAMVLTAWTEFVMIPVECVHLLLVLLLPSIASITGIAVVVLFFWLTVQFIMALHGFASAGKVALGMFATLLVLGLVLYPFAAMLGLLPELPQ</sequence>
<evidence type="ECO:0000256" key="2">
    <source>
        <dbReference type="ARBA" id="ARBA00022692"/>
    </source>
</evidence>
<dbReference type="Pfam" id="PF04893">
    <property type="entry name" value="Yip1"/>
    <property type="match status" value="1"/>
</dbReference>
<keyword evidence="4 5" id="KW-0472">Membrane</keyword>
<evidence type="ECO:0000256" key="4">
    <source>
        <dbReference type="ARBA" id="ARBA00023136"/>
    </source>
</evidence>
<feature type="transmembrane region" description="Helical" evidence="5">
    <location>
        <begin position="168"/>
        <end position="193"/>
    </location>
</feature>
<feature type="transmembrane region" description="Helical" evidence="5">
    <location>
        <begin position="135"/>
        <end position="156"/>
    </location>
</feature>
<feature type="domain" description="Yip1" evidence="6">
    <location>
        <begin position="35"/>
        <end position="183"/>
    </location>
</feature>
<evidence type="ECO:0000256" key="3">
    <source>
        <dbReference type="ARBA" id="ARBA00022989"/>
    </source>
</evidence>
<evidence type="ECO:0000256" key="1">
    <source>
        <dbReference type="ARBA" id="ARBA00004141"/>
    </source>
</evidence>
<evidence type="ECO:0000256" key="5">
    <source>
        <dbReference type="SAM" id="Phobius"/>
    </source>
</evidence>
<dbReference type="EMBL" id="JACOQL010000003">
    <property type="protein sequence ID" value="MBC9247166.1"/>
    <property type="molecule type" value="Genomic_DNA"/>
</dbReference>
<evidence type="ECO:0000313" key="7">
    <source>
        <dbReference type="EMBL" id="MBC9247166.1"/>
    </source>
</evidence>
<keyword evidence="2 5" id="KW-0812">Transmembrane</keyword>
<comment type="caution">
    <text evidence="7">The sequence shown here is derived from an EMBL/GenBank/DDBJ whole genome shotgun (WGS) entry which is preliminary data.</text>
</comment>
<gene>
    <name evidence="7" type="ORF">H4P12_10650</name>
</gene>
<proteinExistence type="predicted"/>
<feature type="transmembrane region" description="Helical" evidence="5">
    <location>
        <begin position="75"/>
        <end position="96"/>
    </location>
</feature>
<evidence type="ECO:0000313" key="8">
    <source>
        <dbReference type="Proteomes" id="UP000608594"/>
    </source>
</evidence>
<comment type="subcellular location">
    <subcellularLocation>
        <location evidence="1">Membrane</location>
        <topology evidence="1">Multi-pass membrane protein</topology>
    </subcellularLocation>
</comment>
<dbReference type="AlphaFoldDB" id="A0A926JBJ6"/>
<name>A0A926JBJ6_9RHOB</name>